<evidence type="ECO:0000313" key="2">
    <source>
        <dbReference type="EMBL" id="SIT75728.1"/>
    </source>
</evidence>
<gene>
    <name evidence="2" type="ORF">SAMN05421665_0246</name>
</gene>
<evidence type="ECO:0000259" key="1">
    <source>
        <dbReference type="Pfam" id="PF15644"/>
    </source>
</evidence>
<keyword evidence="3" id="KW-1185">Reference proteome</keyword>
<reference evidence="3" key="1">
    <citation type="submission" date="2017-01" db="EMBL/GenBank/DDBJ databases">
        <authorList>
            <person name="Varghese N."/>
            <person name="Submissions S."/>
        </authorList>
    </citation>
    <scope>NUCLEOTIDE SEQUENCE [LARGE SCALE GENOMIC DNA]</scope>
    <source>
        <strain evidence="3">DSM 29591</strain>
    </source>
</reference>
<dbReference type="STRING" id="287098.SAMN05421665_0246"/>
<name>A0A1R3WCY1_9RHOB</name>
<proteinExistence type="predicted"/>
<dbReference type="EMBL" id="FTPR01000001">
    <property type="protein sequence ID" value="SIT75728.1"/>
    <property type="molecule type" value="Genomic_DNA"/>
</dbReference>
<evidence type="ECO:0000313" key="3">
    <source>
        <dbReference type="Proteomes" id="UP000186997"/>
    </source>
</evidence>
<protein>
    <submittedName>
        <fullName evidence="2">Papain fold toxin 1, glutamine deamidase</fullName>
    </submittedName>
</protein>
<dbReference type="InterPro" id="IPR028908">
    <property type="entry name" value="Tox-PL_dom"/>
</dbReference>
<dbReference type="AlphaFoldDB" id="A0A1R3WCY1"/>
<dbReference type="Proteomes" id="UP000186997">
    <property type="component" value="Unassembled WGS sequence"/>
</dbReference>
<dbReference type="Pfam" id="PF15644">
    <property type="entry name" value="Gln_amidase"/>
    <property type="match status" value="1"/>
</dbReference>
<accession>A0A1R3WCY1</accession>
<dbReference type="OrthoDB" id="2664633at2"/>
<feature type="domain" description="Tox-PL" evidence="1">
    <location>
        <begin position="486"/>
        <end position="582"/>
    </location>
</feature>
<organism evidence="2 3">
    <name type="scientific">Yoonia rosea</name>
    <dbReference type="NCBI Taxonomy" id="287098"/>
    <lineage>
        <taxon>Bacteria</taxon>
        <taxon>Pseudomonadati</taxon>
        <taxon>Pseudomonadota</taxon>
        <taxon>Alphaproteobacteria</taxon>
        <taxon>Rhodobacterales</taxon>
        <taxon>Paracoccaceae</taxon>
        <taxon>Yoonia</taxon>
    </lineage>
</organism>
<sequence length="598" mass="62808">MVIGPLLCNYAPMTTARFFLAHCLIWLLTLASPAGAGHLVVDLQEGIAQSVFAGLQEGAPERQPGQSDDDYAAVYNAWKNDVAGQANLLGAVVGYTTSGGQAVNVSNAASIAQSGALNNYLGHTELRQYRDALAECAPSDRACFDAVAERFEQISRDLDAEFAACETEQYRLYHLSRIEAAEQSGAFDDIMRLLSLQAVNFSDDFRVDLMALQYDRAETLDTALFTNLDEVGRAQLREEVTSSMCAGARVNACSIAVRQDLAEWGALTGDERQVLSGDIFIARMEAHERVRENMRSEQCGSARGGACEALVDAEIARLEARAARIGGVLMIVGGGLEIVAGGAAASSCATGLGCIAAAGLATHGADIAGHGVVQLWTGEVTDTFGGGLLQQAGLSPTQAELVYGFMGAGIEIAALRAMLHAPATITPQALATYQRTGVLPEGVAPNRTGSAVDGIYGDIRPMTDEFPELAGVNPHYVDGAGPSENTNCVSCVNATVDRLTGRNPDAVAGPSNGYGVPNDLNPSAPWGFRQPTSPANVTNELLSQGDGAISVVRIQQSGTDIEHVIVGVNRGGTVHYIDPQLGAIVDLQPNLTVIPGYN</sequence>